<gene>
    <name evidence="2" type="ORF">M378DRAFT_158247</name>
</gene>
<dbReference type="STRING" id="946122.A0A0C2XG82"/>
<evidence type="ECO:0000313" key="3">
    <source>
        <dbReference type="Proteomes" id="UP000054549"/>
    </source>
</evidence>
<accession>A0A0C2XG82</accession>
<name>A0A0C2XG82_AMAMK</name>
<feature type="region of interest" description="Disordered" evidence="1">
    <location>
        <begin position="100"/>
        <end position="270"/>
    </location>
</feature>
<dbReference type="InParanoid" id="A0A0C2XG82"/>
<keyword evidence="3" id="KW-1185">Reference proteome</keyword>
<dbReference type="AlphaFoldDB" id="A0A0C2XG82"/>
<dbReference type="OrthoDB" id="3218262at2759"/>
<dbReference type="HOGENOM" id="CLU_801612_0_0_1"/>
<feature type="compositionally biased region" description="Polar residues" evidence="1">
    <location>
        <begin position="213"/>
        <end position="226"/>
    </location>
</feature>
<evidence type="ECO:0000256" key="1">
    <source>
        <dbReference type="SAM" id="MobiDB-lite"/>
    </source>
</evidence>
<protein>
    <submittedName>
        <fullName evidence="2">Uncharacterized protein</fullName>
    </submittedName>
</protein>
<reference evidence="2 3" key="1">
    <citation type="submission" date="2014-04" db="EMBL/GenBank/DDBJ databases">
        <title>Evolutionary Origins and Diversification of the Mycorrhizal Mutualists.</title>
        <authorList>
            <consortium name="DOE Joint Genome Institute"/>
            <consortium name="Mycorrhizal Genomics Consortium"/>
            <person name="Kohler A."/>
            <person name="Kuo A."/>
            <person name="Nagy L.G."/>
            <person name="Floudas D."/>
            <person name="Copeland A."/>
            <person name="Barry K.W."/>
            <person name="Cichocki N."/>
            <person name="Veneault-Fourrey C."/>
            <person name="LaButti K."/>
            <person name="Lindquist E.A."/>
            <person name="Lipzen A."/>
            <person name="Lundell T."/>
            <person name="Morin E."/>
            <person name="Murat C."/>
            <person name="Riley R."/>
            <person name="Ohm R."/>
            <person name="Sun H."/>
            <person name="Tunlid A."/>
            <person name="Henrissat B."/>
            <person name="Grigoriev I.V."/>
            <person name="Hibbett D.S."/>
            <person name="Martin F."/>
        </authorList>
    </citation>
    <scope>NUCLEOTIDE SEQUENCE [LARGE SCALE GENOMIC DNA]</scope>
    <source>
        <strain evidence="2 3">Koide BX008</strain>
    </source>
</reference>
<organism evidence="2 3">
    <name type="scientific">Amanita muscaria (strain Koide BX008)</name>
    <dbReference type="NCBI Taxonomy" id="946122"/>
    <lineage>
        <taxon>Eukaryota</taxon>
        <taxon>Fungi</taxon>
        <taxon>Dikarya</taxon>
        <taxon>Basidiomycota</taxon>
        <taxon>Agaricomycotina</taxon>
        <taxon>Agaricomycetes</taxon>
        <taxon>Agaricomycetidae</taxon>
        <taxon>Agaricales</taxon>
        <taxon>Pluteineae</taxon>
        <taxon>Amanitaceae</taxon>
        <taxon>Amanita</taxon>
    </lineage>
</organism>
<dbReference type="EMBL" id="KN818228">
    <property type="protein sequence ID" value="KIL68451.1"/>
    <property type="molecule type" value="Genomic_DNA"/>
</dbReference>
<feature type="compositionally biased region" description="Polar residues" evidence="1">
    <location>
        <begin position="187"/>
        <end position="198"/>
    </location>
</feature>
<proteinExistence type="predicted"/>
<sequence>MSTPCDGPDFQFSDEAEKRIEARRKLLIDALLAAGGEPADGRWTHVAQLSRLGVTRGGRRWLGTNVERGIQRKETPDAQEKKRIHDDFLRQKVESWKQALTRSGASGAAGDIQKPNAPRLTRDTRSSGVLNFKVTKRCAPSNAPKPQISSGQPSELSFLPPSFPSHLATSTPQHPPRRKPAPIPRVTVSSPCISSENVQVYDDTMPPSKPVAPSSSRTADSKTSAPLPTLTELLVTSKMKARQRRMSQSTNSSPPRLNTHSGNRFNSAKDDATKARTTSLGFLDVHDPGGIEFDPPFTSTQISAPINGDSSPTDMDLWRGYNSQFDVDRRTADVAKLLDKDVVIEY</sequence>
<dbReference type="Proteomes" id="UP000054549">
    <property type="component" value="Unassembled WGS sequence"/>
</dbReference>
<evidence type="ECO:0000313" key="2">
    <source>
        <dbReference type="EMBL" id="KIL68451.1"/>
    </source>
</evidence>
<feature type="compositionally biased region" description="Polar residues" evidence="1">
    <location>
        <begin position="246"/>
        <end position="266"/>
    </location>
</feature>